<proteinExistence type="inferred from homology"/>
<dbReference type="EMBL" id="JAFLNL010000001">
    <property type="protein sequence ID" value="MBO0353002.1"/>
    <property type="molecule type" value="Genomic_DNA"/>
</dbReference>
<dbReference type="InterPro" id="IPR006195">
    <property type="entry name" value="aa-tRNA-synth_II"/>
</dbReference>
<protein>
    <recommendedName>
        <fullName evidence="7">Aspartate--tRNA ligase</fullName>
        <ecNumber evidence="7">6.1.1.12</ecNumber>
    </recommendedName>
    <alternativeName>
        <fullName evidence="7">Aspartyl-tRNA synthetase</fullName>
        <shortName evidence="7">AspRS</shortName>
    </alternativeName>
</protein>
<evidence type="ECO:0000313" key="10">
    <source>
        <dbReference type="Proteomes" id="UP000664044"/>
    </source>
</evidence>
<keyword evidence="5 7" id="KW-0648">Protein biosynthesis</keyword>
<dbReference type="InterPro" id="IPR004115">
    <property type="entry name" value="GAD-like_sf"/>
</dbReference>
<keyword evidence="10" id="KW-1185">Reference proteome</keyword>
<dbReference type="PANTHER" id="PTHR22594:SF5">
    <property type="entry name" value="ASPARTATE--TRNA LIGASE, MITOCHONDRIAL"/>
    <property type="match status" value="1"/>
</dbReference>
<dbReference type="HAMAP" id="MF_00044">
    <property type="entry name" value="Asp_tRNA_synth_type1"/>
    <property type="match status" value="1"/>
</dbReference>
<accession>A0ABS3G0U0</accession>
<dbReference type="InterPro" id="IPR047090">
    <property type="entry name" value="AspRS_core"/>
</dbReference>
<keyword evidence="6 7" id="KW-0030">Aminoacyl-tRNA synthetase</keyword>
<dbReference type="Pfam" id="PF01336">
    <property type="entry name" value="tRNA_anti-codon"/>
    <property type="match status" value="1"/>
</dbReference>
<reference evidence="9 10" key="1">
    <citation type="submission" date="2021-03" db="EMBL/GenBank/DDBJ databases">
        <title>Muricauda lutimaris sp. nov. and Muricauda ruestringensis sp. nov, two marine members of the Flavobacteriaceae isolated from deep sea sediments of Western Pacific.</title>
        <authorList>
            <person name="Zhao S."/>
            <person name="Liu R."/>
        </authorList>
    </citation>
    <scope>NUCLEOTIDE SEQUENCE [LARGE SCALE GENOMIC DNA]</scope>
    <source>
        <strain evidence="9 10">BC31-1-A7</strain>
    </source>
</reference>
<evidence type="ECO:0000256" key="5">
    <source>
        <dbReference type="ARBA" id="ARBA00022917"/>
    </source>
</evidence>
<dbReference type="NCBIfam" id="NF001750">
    <property type="entry name" value="PRK00476.1"/>
    <property type="match status" value="1"/>
</dbReference>
<comment type="function">
    <text evidence="7">Catalyzes the attachment of L-aspartate to tRNA(Asp) in a two-step reaction: L-aspartate is first activated by ATP to form Asp-AMP and then transferred to the acceptor end of tRNA(Asp).</text>
</comment>
<feature type="region of interest" description="Aspartate" evidence="7">
    <location>
        <begin position="198"/>
        <end position="201"/>
    </location>
</feature>
<name>A0ABS3G0U0_9FLAO</name>
<dbReference type="Pfam" id="PF02938">
    <property type="entry name" value="GAD"/>
    <property type="match status" value="1"/>
</dbReference>
<dbReference type="InterPro" id="IPR047089">
    <property type="entry name" value="Asp-tRNA-ligase_1_N"/>
</dbReference>
<dbReference type="NCBIfam" id="TIGR00459">
    <property type="entry name" value="aspS_bact"/>
    <property type="match status" value="1"/>
</dbReference>
<feature type="binding site" evidence="7">
    <location>
        <position position="174"/>
    </location>
    <ligand>
        <name>L-aspartate</name>
        <dbReference type="ChEBI" id="CHEBI:29991"/>
    </ligand>
</feature>
<dbReference type="InterPro" id="IPR004364">
    <property type="entry name" value="Aa-tRNA-synt_II"/>
</dbReference>
<dbReference type="InterPro" id="IPR004365">
    <property type="entry name" value="NA-bd_OB_tRNA"/>
</dbReference>
<evidence type="ECO:0000256" key="1">
    <source>
        <dbReference type="ARBA" id="ARBA00006303"/>
    </source>
</evidence>
<dbReference type="CDD" id="cd00777">
    <property type="entry name" value="AspRS_core"/>
    <property type="match status" value="1"/>
</dbReference>
<dbReference type="PANTHER" id="PTHR22594">
    <property type="entry name" value="ASPARTYL/LYSYL-TRNA SYNTHETASE"/>
    <property type="match status" value="1"/>
</dbReference>
<dbReference type="RefSeq" id="WP_207031447.1">
    <property type="nucleotide sequence ID" value="NZ_JAFLNL010000001.1"/>
</dbReference>
<keyword evidence="2 7" id="KW-0436">Ligase</keyword>
<evidence type="ECO:0000256" key="3">
    <source>
        <dbReference type="ARBA" id="ARBA00022741"/>
    </source>
</evidence>
<feature type="binding site" evidence="7">
    <location>
        <position position="479"/>
    </location>
    <ligand>
        <name>ATP</name>
        <dbReference type="ChEBI" id="CHEBI:30616"/>
    </ligand>
</feature>
<dbReference type="InterPro" id="IPR012340">
    <property type="entry name" value="NA-bd_OB-fold"/>
</dbReference>
<dbReference type="CDD" id="cd04317">
    <property type="entry name" value="EcAspRS_like_N"/>
    <property type="match status" value="1"/>
</dbReference>
<comment type="caution">
    <text evidence="7">Lacks conserved residue(s) required for the propagation of feature annotation.</text>
</comment>
<evidence type="ECO:0000259" key="8">
    <source>
        <dbReference type="PROSITE" id="PS50862"/>
    </source>
</evidence>
<feature type="domain" description="Aminoacyl-transfer RNA synthetases class-II family profile" evidence="8">
    <location>
        <begin position="144"/>
        <end position="552"/>
    </location>
</feature>
<comment type="caution">
    <text evidence="9">The sequence shown here is derived from an EMBL/GenBank/DDBJ whole genome shotgun (WGS) entry which is preliminary data.</text>
</comment>
<dbReference type="PRINTS" id="PR01042">
    <property type="entry name" value="TRNASYNTHASP"/>
</dbReference>
<dbReference type="Pfam" id="PF00152">
    <property type="entry name" value="tRNA-synt_2"/>
    <property type="match status" value="1"/>
</dbReference>
<dbReference type="SUPFAM" id="SSF50249">
    <property type="entry name" value="Nucleic acid-binding proteins"/>
    <property type="match status" value="1"/>
</dbReference>
<comment type="subcellular location">
    <subcellularLocation>
        <location evidence="7">Cytoplasm</location>
    </subcellularLocation>
</comment>
<evidence type="ECO:0000256" key="4">
    <source>
        <dbReference type="ARBA" id="ARBA00022840"/>
    </source>
</evidence>
<evidence type="ECO:0000256" key="7">
    <source>
        <dbReference type="HAMAP-Rule" id="MF_00044"/>
    </source>
</evidence>
<organism evidence="9 10">
    <name type="scientific">Flagellimonas aurea</name>
    <dbReference type="NCBI Taxonomy" id="2915619"/>
    <lineage>
        <taxon>Bacteria</taxon>
        <taxon>Pseudomonadati</taxon>
        <taxon>Bacteroidota</taxon>
        <taxon>Flavobacteriia</taxon>
        <taxon>Flavobacteriales</taxon>
        <taxon>Flavobacteriaceae</taxon>
        <taxon>Flagellimonas</taxon>
    </lineage>
</organism>
<sequence length="582" mass="65893">MYRSNTCGALRASDIGSEVILSGWVHKLRDKGFVAWVDLRDRYGITQLVFDQERTSKELLEQARELGRETVIQAKGQVIERASKNPNIPTGEIEVLVTELTILNESLLPPFTIEDETDGGEDIRMKYRYLDIRRNPVKNKLIFRHKVTMEVRKYLSDQGFIDIETPYLIKSTPEGARDFLVPSRMNEGQFYALPQSPQTFKQLLMVGGMDKYFQIVKCFRDEDLRADRQPEFTQIDCEMAFVEQEDILNTFEGLTKHLLKEIKGVEVDKFPRMTYDDAMRLYGNDKPDIRFGMEFGELNTVAQHKDFNVFNSAELVVGIAVPGAASYTRKEIDGLIDWVKRPQVGAKGMVYVKCNEDGTYKSSVDKFYDQEDLDKWAETTGAKPGDLICVLSGNTNETHGQLSALRMELATRLGLRKADEFAPLWVVDFPLLELDEETGKYHAMHHPFTSPKPGQLELLNTKPGEVKANAYDLVLNGNEIGGGSIRIYDKETQATMFKHLGFTPEEAKAQFGFLMDAFQYGAPPHGGIAFGLDRLVAILGGQETIRDYIAFPKNNSGRDVMIDAPANIDDEQLKELHLKLDL</sequence>
<feature type="binding site" evidence="7">
    <location>
        <position position="220"/>
    </location>
    <ligand>
        <name>L-aspartate</name>
        <dbReference type="ChEBI" id="CHEBI:29991"/>
    </ligand>
</feature>
<comment type="similarity">
    <text evidence="1 7">Belongs to the class-II aminoacyl-tRNA synthetase family. Type 1 subfamily.</text>
</comment>
<dbReference type="InterPro" id="IPR002312">
    <property type="entry name" value="Asp/Asn-tRNA-synth_IIb"/>
</dbReference>
<dbReference type="Proteomes" id="UP000664044">
    <property type="component" value="Unassembled WGS sequence"/>
</dbReference>
<gene>
    <name evidence="7 9" type="primary">aspS</name>
    <name evidence="9" type="ORF">J0656_03160</name>
</gene>
<dbReference type="Gene3D" id="2.40.50.140">
    <property type="entry name" value="Nucleic acid-binding proteins"/>
    <property type="match status" value="1"/>
</dbReference>
<dbReference type="SUPFAM" id="SSF55681">
    <property type="entry name" value="Class II aaRS and biotin synthetases"/>
    <property type="match status" value="1"/>
</dbReference>
<dbReference type="Gene3D" id="3.30.1360.30">
    <property type="entry name" value="GAD-like domain"/>
    <property type="match status" value="1"/>
</dbReference>
<evidence type="ECO:0000313" key="9">
    <source>
        <dbReference type="EMBL" id="MBO0353002.1"/>
    </source>
</evidence>
<keyword evidence="3 7" id="KW-0547">Nucleotide-binding</keyword>
<comment type="catalytic activity">
    <reaction evidence="7">
        <text>tRNA(Asp) + L-aspartate + ATP = L-aspartyl-tRNA(Asp) + AMP + diphosphate</text>
        <dbReference type="Rhea" id="RHEA:19649"/>
        <dbReference type="Rhea" id="RHEA-COMP:9660"/>
        <dbReference type="Rhea" id="RHEA-COMP:9678"/>
        <dbReference type="ChEBI" id="CHEBI:29991"/>
        <dbReference type="ChEBI" id="CHEBI:30616"/>
        <dbReference type="ChEBI" id="CHEBI:33019"/>
        <dbReference type="ChEBI" id="CHEBI:78442"/>
        <dbReference type="ChEBI" id="CHEBI:78516"/>
        <dbReference type="ChEBI" id="CHEBI:456215"/>
        <dbReference type="EC" id="6.1.1.12"/>
    </reaction>
</comment>
<feature type="binding site" evidence="7">
    <location>
        <position position="445"/>
    </location>
    <ligand>
        <name>L-aspartate</name>
        <dbReference type="ChEBI" id="CHEBI:29991"/>
    </ligand>
</feature>
<dbReference type="InterPro" id="IPR004524">
    <property type="entry name" value="Asp-tRNA-ligase_1"/>
</dbReference>
<dbReference type="GO" id="GO:0004815">
    <property type="term" value="F:aspartate-tRNA ligase activity"/>
    <property type="evidence" value="ECO:0007669"/>
    <property type="project" value="UniProtKB-EC"/>
</dbReference>
<feature type="binding site" evidence="7">
    <location>
        <position position="229"/>
    </location>
    <ligand>
        <name>ATP</name>
        <dbReference type="ChEBI" id="CHEBI:30616"/>
    </ligand>
</feature>
<comment type="subunit">
    <text evidence="7">Homodimer.</text>
</comment>
<evidence type="ECO:0000256" key="6">
    <source>
        <dbReference type="ARBA" id="ARBA00023146"/>
    </source>
</evidence>
<dbReference type="EC" id="6.1.1.12" evidence="7"/>
<feature type="binding site" evidence="7">
    <location>
        <position position="486"/>
    </location>
    <ligand>
        <name>L-aspartate</name>
        <dbReference type="ChEBI" id="CHEBI:29991"/>
    </ligand>
</feature>
<dbReference type="PROSITE" id="PS50862">
    <property type="entry name" value="AA_TRNA_LIGASE_II"/>
    <property type="match status" value="1"/>
</dbReference>
<dbReference type="SUPFAM" id="SSF55261">
    <property type="entry name" value="GAD domain-like"/>
    <property type="match status" value="1"/>
</dbReference>
<dbReference type="Gene3D" id="3.30.930.10">
    <property type="entry name" value="Bira Bifunctional Protein, Domain 2"/>
    <property type="match status" value="1"/>
</dbReference>
<keyword evidence="7" id="KW-0963">Cytoplasm</keyword>
<feature type="binding site" evidence="7">
    <location>
        <begin position="220"/>
        <end position="222"/>
    </location>
    <ligand>
        <name>ATP</name>
        <dbReference type="ChEBI" id="CHEBI:30616"/>
    </ligand>
</feature>
<evidence type="ECO:0000256" key="2">
    <source>
        <dbReference type="ARBA" id="ARBA00022598"/>
    </source>
</evidence>
<feature type="binding site" evidence="7">
    <location>
        <begin position="531"/>
        <end position="534"/>
    </location>
    <ligand>
        <name>ATP</name>
        <dbReference type="ChEBI" id="CHEBI:30616"/>
    </ligand>
</feature>
<dbReference type="InterPro" id="IPR045864">
    <property type="entry name" value="aa-tRNA-synth_II/BPL/LPL"/>
</dbReference>
<keyword evidence="4 7" id="KW-0067">ATP-binding</keyword>
<dbReference type="InterPro" id="IPR029351">
    <property type="entry name" value="GAD_dom"/>
</dbReference>